<feature type="region of interest" description="Disordered" evidence="1">
    <location>
        <begin position="139"/>
        <end position="205"/>
    </location>
</feature>
<protein>
    <submittedName>
        <fullName evidence="3">DUF1003 domain-containing protein</fullName>
    </submittedName>
</protein>
<dbReference type="Proteomes" id="UP000315395">
    <property type="component" value="Chromosome"/>
</dbReference>
<dbReference type="OrthoDB" id="9795736at2"/>
<organism evidence="3 4">
    <name type="scientific">Ornithinimicrobium ciconiae</name>
    <dbReference type="NCBI Taxonomy" id="2594265"/>
    <lineage>
        <taxon>Bacteria</taxon>
        <taxon>Bacillati</taxon>
        <taxon>Actinomycetota</taxon>
        <taxon>Actinomycetes</taxon>
        <taxon>Micrococcales</taxon>
        <taxon>Ornithinimicrobiaceae</taxon>
        <taxon>Ornithinimicrobium</taxon>
    </lineage>
</organism>
<feature type="compositionally biased region" description="Basic and acidic residues" evidence="1">
    <location>
        <begin position="139"/>
        <end position="153"/>
    </location>
</feature>
<gene>
    <name evidence="3" type="ORF">FNH13_05650</name>
</gene>
<evidence type="ECO:0000256" key="1">
    <source>
        <dbReference type="SAM" id="MobiDB-lite"/>
    </source>
</evidence>
<accession>A0A516GFD1</accession>
<dbReference type="EMBL" id="CP041616">
    <property type="protein sequence ID" value="QDO90227.1"/>
    <property type="molecule type" value="Genomic_DNA"/>
</dbReference>
<dbReference type="Pfam" id="PF06210">
    <property type="entry name" value="DUF1003"/>
    <property type="match status" value="1"/>
</dbReference>
<sequence length="205" mass="23175">MDPDTFGRFAEAFARFMGTARFLGYMTVFVIVWIAWNFMAPDHLRFDPYAFIFLTLMLSLQASYAAPLILLAQNRQTDRDKVVIEQDRTRDERNLADTEFLTREVVALRIAMRDAATRDFVRSELRNLLEEMEERGLRLQSEVHDVPTDDRAGSSRRKGVRGPRAKDVDRPSDGTATRTDGGTDGRPGDRADRETGAGGPAQPPH</sequence>
<evidence type="ECO:0000313" key="3">
    <source>
        <dbReference type="EMBL" id="QDO90227.1"/>
    </source>
</evidence>
<feature type="compositionally biased region" description="Basic and acidic residues" evidence="1">
    <location>
        <begin position="181"/>
        <end position="195"/>
    </location>
</feature>
<evidence type="ECO:0000313" key="4">
    <source>
        <dbReference type="Proteomes" id="UP000315395"/>
    </source>
</evidence>
<feature type="transmembrane region" description="Helical" evidence="2">
    <location>
        <begin position="48"/>
        <end position="71"/>
    </location>
</feature>
<dbReference type="KEGG" id="orz:FNH13_05650"/>
<dbReference type="PANTHER" id="PTHR41386:SF1">
    <property type="entry name" value="MEMBRANE PROTEIN"/>
    <property type="match status" value="1"/>
</dbReference>
<proteinExistence type="predicted"/>
<dbReference type="InterPro" id="IPR010406">
    <property type="entry name" value="DUF1003"/>
</dbReference>
<feature type="transmembrane region" description="Helical" evidence="2">
    <location>
        <begin position="12"/>
        <end position="36"/>
    </location>
</feature>
<keyword evidence="4" id="KW-1185">Reference proteome</keyword>
<dbReference type="PANTHER" id="PTHR41386">
    <property type="entry name" value="INTEGRAL MEMBRANE PROTEIN-RELATED"/>
    <property type="match status" value="1"/>
</dbReference>
<dbReference type="AlphaFoldDB" id="A0A516GFD1"/>
<feature type="compositionally biased region" description="Basic residues" evidence="1">
    <location>
        <begin position="154"/>
        <end position="163"/>
    </location>
</feature>
<evidence type="ECO:0000256" key="2">
    <source>
        <dbReference type="SAM" id="Phobius"/>
    </source>
</evidence>
<reference evidence="3 4" key="1">
    <citation type="submission" date="2019-07" db="EMBL/GenBank/DDBJ databases">
        <title>complete genome sequencing of Ornithinimicrobium sp. H23M54.</title>
        <authorList>
            <person name="Bae J.-W."/>
            <person name="Lee S.-Y."/>
        </authorList>
    </citation>
    <scope>NUCLEOTIDE SEQUENCE [LARGE SCALE GENOMIC DNA]</scope>
    <source>
        <strain evidence="3 4">H23M54</strain>
    </source>
</reference>
<keyword evidence="2" id="KW-0472">Membrane</keyword>
<keyword evidence="2" id="KW-0812">Transmembrane</keyword>
<name>A0A516GFD1_9MICO</name>
<keyword evidence="2" id="KW-1133">Transmembrane helix</keyword>